<feature type="coiled-coil region" evidence="1">
    <location>
        <begin position="13"/>
        <end position="88"/>
    </location>
</feature>
<proteinExistence type="predicted"/>
<name>A0A564SSA9_STRCV</name>
<dbReference type="EMBL" id="CABHMZ010000011">
    <property type="protein sequence ID" value="VUW97852.1"/>
    <property type="molecule type" value="Genomic_DNA"/>
</dbReference>
<sequence>MTNATLEQMQEIEQAADEVLAGYKSQIQELREQAASNLKQLERAYDEEKQQLLVELKEQSEKEIASLTQDLEKTRQENEEKAQAALSNKKEALLQMIVDRVVEKYGH</sequence>
<reference evidence="2 3" key="1">
    <citation type="submission" date="2019-07" db="EMBL/GenBank/DDBJ databases">
        <authorList>
            <person name="Hibberd C M."/>
            <person name="Gehrig L. J."/>
            <person name="Chang H.-W."/>
            <person name="Venkatesh S."/>
        </authorList>
    </citation>
    <scope>NUCLEOTIDE SEQUENCE [LARGE SCALE GENOMIC DNA]</scope>
    <source>
        <strain evidence="2">Streptococcus_constellatus_SS_Bg39</strain>
    </source>
</reference>
<evidence type="ECO:0000256" key="1">
    <source>
        <dbReference type="SAM" id="Coils"/>
    </source>
</evidence>
<evidence type="ECO:0008006" key="4">
    <source>
        <dbReference type="Google" id="ProtNLM"/>
    </source>
</evidence>
<keyword evidence="1" id="KW-0175">Coiled coil</keyword>
<gene>
    <name evidence="2" type="ORF">SCSS39_00813</name>
</gene>
<organism evidence="2 3">
    <name type="scientific">Streptococcus constellatus</name>
    <dbReference type="NCBI Taxonomy" id="76860"/>
    <lineage>
        <taxon>Bacteria</taxon>
        <taxon>Bacillati</taxon>
        <taxon>Bacillota</taxon>
        <taxon>Bacilli</taxon>
        <taxon>Lactobacillales</taxon>
        <taxon>Streptococcaceae</taxon>
        <taxon>Streptococcus</taxon>
        <taxon>Streptococcus anginosus group</taxon>
    </lineage>
</organism>
<evidence type="ECO:0000313" key="2">
    <source>
        <dbReference type="EMBL" id="VUW97852.1"/>
    </source>
</evidence>
<dbReference type="RefSeq" id="WP_144208599.1">
    <property type="nucleotide sequence ID" value="NZ_CABHMZ010000011.1"/>
</dbReference>
<dbReference type="AlphaFoldDB" id="A0A564SSA9"/>
<dbReference type="Proteomes" id="UP000385544">
    <property type="component" value="Unassembled WGS sequence"/>
</dbReference>
<dbReference type="OrthoDB" id="2237539at2"/>
<protein>
    <recommendedName>
        <fullName evidence="4">V-type ATP synthase subunit G</fullName>
    </recommendedName>
</protein>
<evidence type="ECO:0000313" key="3">
    <source>
        <dbReference type="Proteomes" id="UP000385544"/>
    </source>
</evidence>
<accession>A0A564SSA9</accession>